<gene>
    <name evidence="1" type="ORF">FHS94_000387</name>
</gene>
<evidence type="ECO:0000313" key="1">
    <source>
        <dbReference type="EMBL" id="MBB5713568.1"/>
    </source>
</evidence>
<name>A0A7W9BAF9_9SPHN</name>
<proteinExistence type="predicted"/>
<dbReference type="RefSeq" id="WP_184054019.1">
    <property type="nucleotide sequence ID" value="NZ_JACIJK010000001.1"/>
</dbReference>
<organism evidence="1 2">
    <name type="scientific">Sphingomonas aerophila</name>
    <dbReference type="NCBI Taxonomy" id="1344948"/>
    <lineage>
        <taxon>Bacteria</taxon>
        <taxon>Pseudomonadati</taxon>
        <taxon>Pseudomonadota</taxon>
        <taxon>Alphaproteobacteria</taxon>
        <taxon>Sphingomonadales</taxon>
        <taxon>Sphingomonadaceae</taxon>
        <taxon>Sphingomonas</taxon>
    </lineage>
</organism>
<reference evidence="1 2" key="1">
    <citation type="submission" date="2020-08" db="EMBL/GenBank/DDBJ databases">
        <title>Genomic Encyclopedia of Type Strains, Phase IV (KMG-IV): sequencing the most valuable type-strain genomes for metagenomic binning, comparative biology and taxonomic classification.</title>
        <authorList>
            <person name="Goeker M."/>
        </authorList>
    </citation>
    <scope>NUCLEOTIDE SEQUENCE [LARGE SCALE GENOMIC DNA]</scope>
    <source>
        <strain evidence="1 2">DSM 100044</strain>
    </source>
</reference>
<accession>A0A7W9BAF9</accession>
<dbReference type="AlphaFoldDB" id="A0A7W9BAF9"/>
<comment type="caution">
    <text evidence="1">The sequence shown here is derived from an EMBL/GenBank/DDBJ whole genome shotgun (WGS) entry which is preliminary data.</text>
</comment>
<dbReference type="EMBL" id="JACIJK010000001">
    <property type="protein sequence ID" value="MBB5713568.1"/>
    <property type="molecule type" value="Genomic_DNA"/>
</dbReference>
<protein>
    <submittedName>
        <fullName evidence="1">Uncharacterized protein</fullName>
    </submittedName>
</protein>
<dbReference type="Proteomes" id="UP000546200">
    <property type="component" value="Unassembled WGS sequence"/>
</dbReference>
<sequence length="76" mass="8082">MEPVFFVMAILGCGDGNTDCREARLDTVRYATAAQCQAALPAGLARNTDLDYPSIAAACRANGPIVVRVDKPQRKG</sequence>
<evidence type="ECO:0000313" key="2">
    <source>
        <dbReference type="Proteomes" id="UP000546200"/>
    </source>
</evidence>
<keyword evidence="2" id="KW-1185">Reference proteome</keyword>